<protein>
    <submittedName>
        <fullName evidence="1">DUF4259 domain-containing protein</fullName>
    </submittedName>
</protein>
<evidence type="ECO:0000313" key="2">
    <source>
        <dbReference type="Proteomes" id="UP001597463"/>
    </source>
</evidence>
<sequence>MGTWSHGNFDNDTALDWLDDITGQLLDEIAEAMASPQSQGADEPDADLVPCRIELLCVMAENGMEPQWPASATLARWKETFLAAWDASIDALEPDADYRHNRRLTLEATFDRMLALAAAQADESGEWEEEREVGGD</sequence>
<dbReference type="RefSeq" id="WP_066478952.1">
    <property type="nucleotide sequence ID" value="NZ_BCNT01000009.1"/>
</dbReference>
<gene>
    <name evidence="1" type="ORF">ACFSW6_18680</name>
</gene>
<evidence type="ECO:0000313" key="1">
    <source>
        <dbReference type="EMBL" id="MFD2756100.1"/>
    </source>
</evidence>
<proteinExistence type="predicted"/>
<dbReference type="Proteomes" id="UP001597463">
    <property type="component" value="Unassembled WGS sequence"/>
</dbReference>
<dbReference type="EMBL" id="JBHUMV010000009">
    <property type="protein sequence ID" value="MFD2756100.1"/>
    <property type="molecule type" value="Genomic_DNA"/>
</dbReference>
<comment type="caution">
    <text evidence="1">The sequence shown here is derived from an EMBL/GenBank/DDBJ whole genome shotgun (WGS) entry which is preliminary data.</text>
</comment>
<keyword evidence="2" id="KW-1185">Reference proteome</keyword>
<organism evidence="1 2">
    <name type="scientific">Comamonas terrae</name>
    <dbReference type="NCBI Taxonomy" id="673548"/>
    <lineage>
        <taxon>Bacteria</taxon>
        <taxon>Pseudomonadati</taxon>
        <taxon>Pseudomonadota</taxon>
        <taxon>Betaproteobacteria</taxon>
        <taxon>Burkholderiales</taxon>
        <taxon>Comamonadaceae</taxon>
        <taxon>Comamonas</taxon>
    </lineage>
</organism>
<reference evidence="2" key="1">
    <citation type="journal article" date="2019" name="Int. J. Syst. Evol. Microbiol.">
        <title>The Global Catalogue of Microorganisms (GCM) 10K type strain sequencing project: providing services to taxonomists for standard genome sequencing and annotation.</title>
        <authorList>
            <consortium name="The Broad Institute Genomics Platform"/>
            <consortium name="The Broad Institute Genome Sequencing Center for Infectious Disease"/>
            <person name="Wu L."/>
            <person name="Ma J."/>
        </authorList>
    </citation>
    <scope>NUCLEOTIDE SEQUENCE [LARGE SCALE GENOMIC DNA]</scope>
    <source>
        <strain evidence="2">TISTR 1906</strain>
    </source>
</reference>
<accession>A0ABW5UUK4</accession>
<name>A0ABW5UUK4_9BURK</name>
<dbReference type="InterPro" id="IPR025355">
    <property type="entry name" value="DUF4259"/>
</dbReference>
<dbReference type="Pfam" id="PF14078">
    <property type="entry name" value="DUF4259"/>
    <property type="match status" value="1"/>
</dbReference>